<evidence type="ECO:0000259" key="3">
    <source>
        <dbReference type="Pfam" id="PF12484"/>
    </source>
</evidence>
<keyword evidence="5" id="KW-1185">Reference proteome</keyword>
<accession>A0A1X2ELA1</accession>
<evidence type="ECO:0000313" key="4">
    <source>
        <dbReference type="EMBL" id="ORX05773.1"/>
    </source>
</evidence>
<feature type="domain" description="PPE family C-terminal" evidence="3">
    <location>
        <begin position="295"/>
        <end position="377"/>
    </location>
</feature>
<protein>
    <recommendedName>
        <fullName evidence="6">PPE family protein</fullName>
    </recommendedName>
</protein>
<dbReference type="STRING" id="1798.AWC30_08045"/>
<dbReference type="InterPro" id="IPR022171">
    <property type="entry name" value="PPE_C"/>
</dbReference>
<sequence length="379" mass="36883">MDFVVLPPEINSARIYAGPGAGPMFVASAAWDALAAEVYSALASFTAAVSALAVDWQGPASAAMSAASLPYSQWLSTTAAQAEMTAAQAKAAAVAYESAFAATVPPPVIAANRALLMSLVATNILGQNTPAIMATEAHYLEMWAQDVAAMSGYAGAAAAATRLTPFTPPQQNTNQAGVAGQAASVAQAQASSTAGNVQSVLSQVGSVMSGQGATTGDPLSMLNNLASPVSNGSSMLSSVASVGMSAGSSVPSLGSATQSLDGGALALTPAFTGALNPAGATLGSLTAGTPASSVTAGLGRAVSLGGLSAPPSWAATAPSVSPATASLASAGSSAATPAANGNLLSGLPLAGANRGTNMGMTPRFEVRPQPHPVMPRPAV</sequence>
<dbReference type="FunFam" id="1.20.1260.20:FF:000001">
    <property type="entry name" value="PPE family protein PPE41"/>
    <property type="match status" value="1"/>
</dbReference>
<dbReference type="Proteomes" id="UP000193090">
    <property type="component" value="Unassembled WGS sequence"/>
</dbReference>
<dbReference type="InterPro" id="IPR000030">
    <property type="entry name" value="PPE_dom"/>
</dbReference>
<dbReference type="Gene3D" id="1.20.1260.20">
    <property type="entry name" value="PPE superfamily"/>
    <property type="match status" value="1"/>
</dbReference>
<dbReference type="Pfam" id="PF00823">
    <property type="entry name" value="PPE"/>
    <property type="match status" value="1"/>
</dbReference>
<feature type="domain" description="PPE" evidence="2">
    <location>
        <begin position="2"/>
        <end position="164"/>
    </location>
</feature>
<evidence type="ECO:0008006" key="6">
    <source>
        <dbReference type="Google" id="ProtNLM"/>
    </source>
</evidence>
<dbReference type="SUPFAM" id="SSF140459">
    <property type="entry name" value="PE/PPE dimer-like"/>
    <property type="match status" value="1"/>
</dbReference>
<dbReference type="InterPro" id="IPR038332">
    <property type="entry name" value="PPE_sf"/>
</dbReference>
<dbReference type="Pfam" id="PF12484">
    <property type="entry name" value="PPE-SVP"/>
    <property type="match status" value="1"/>
</dbReference>
<gene>
    <name evidence="4" type="ORF">AWC30_08045</name>
</gene>
<dbReference type="RefSeq" id="WP_085109613.1">
    <property type="nucleotide sequence ID" value="NZ_JACKSN010000152.1"/>
</dbReference>
<evidence type="ECO:0000256" key="1">
    <source>
        <dbReference type="ARBA" id="ARBA00010652"/>
    </source>
</evidence>
<dbReference type="GO" id="GO:0052572">
    <property type="term" value="P:response to host immune response"/>
    <property type="evidence" value="ECO:0007669"/>
    <property type="project" value="TreeGrafter"/>
</dbReference>
<dbReference type="OrthoDB" id="4731245at2"/>
<evidence type="ECO:0000259" key="2">
    <source>
        <dbReference type="Pfam" id="PF00823"/>
    </source>
</evidence>
<dbReference type="AlphaFoldDB" id="A0A1X2ELA1"/>
<dbReference type="PANTHER" id="PTHR46766">
    <property type="entry name" value="GLUTAMINE-RICH PROTEIN 2"/>
    <property type="match status" value="1"/>
</dbReference>
<reference evidence="4 5" key="1">
    <citation type="submission" date="2016-01" db="EMBL/GenBank/DDBJ databases">
        <title>The new phylogeny of the genus Mycobacterium.</title>
        <authorList>
            <person name="Tarcisio F."/>
            <person name="Conor M."/>
            <person name="Antonella G."/>
            <person name="Elisabetta G."/>
            <person name="Giulia F.S."/>
            <person name="Sara T."/>
            <person name="Anna F."/>
            <person name="Clotilde B."/>
            <person name="Roberto B."/>
            <person name="Veronica D.S."/>
            <person name="Fabio R."/>
            <person name="Monica P."/>
            <person name="Olivier J."/>
            <person name="Enrico T."/>
            <person name="Nicola S."/>
        </authorList>
    </citation>
    <scope>NUCLEOTIDE SEQUENCE [LARGE SCALE GENOMIC DNA]</scope>
    <source>
        <strain evidence="4 5">DSM 44153</strain>
    </source>
</reference>
<dbReference type="EMBL" id="LQPZ01000017">
    <property type="protein sequence ID" value="ORX05773.1"/>
    <property type="molecule type" value="Genomic_DNA"/>
</dbReference>
<evidence type="ECO:0000313" key="5">
    <source>
        <dbReference type="Proteomes" id="UP000193090"/>
    </source>
</evidence>
<organism evidence="4 5">
    <name type="scientific">Mycolicibacillus trivialis</name>
    <dbReference type="NCBI Taxonomy" id="1798"/>
    <lineage>
        <taxon>Bacteria</taxon>
        <taxon>Bacillati</taxon>
        <taxon>Actinomycetota</taxon>
        <taxon>Actinomycetes</taxon>
        <taxon>Mycobacteriales</taxon>
        <taxon>Mycobacteriaceae</taxon>
        <taxon>Mycolicibacillus</taxon>
    </lineage>
</organism>
<comment type="similarity">
    <text evidence="1">Belongs to the mycobacterial PPE family.</text>
</comment>
<name>A0A1X2ELA1_9MYCO</name>
<comment type="caution">
    <text evidence="4">The sequence shown here is derived from an EMBL/GenBank/DDBJ whole genome shotgun (WGS) entry which is preliminary data.</text>
</comment>
<proteinExistence type="inferred from homology"/>
<dbReference type="PANTHER" id="PTHR46766:SF1">
    <property type="entry name" value="GLUTAMINE-RICH PROTEIN 2"/>
    <property type="match status" value="1"/>
</dbReference>